<dbReference type="eggNOG" id="arCOG06270">
    <property type="taxonomic scope" value="Archaea"/>
</dbReference>
<dbReference type="KEGG" id="fpl:Ferp_0043"/>
<proteinExistence type="predicted"/>
<keyword evidence="3" id="KW-1185">Reference proteome</keyword>
<feature type="transmembrane region" description="Helical" evidence="1">
    <location>
        <begin position="37"/>
        <end position="60"/>
    </location>
</feature>
<reference evidence="3" key="1">
    <citation type="submission" date="2010-02" db="EMBL/GenBank/DDBJ databases">
        <title>Complete sequence of Ferroglobus placidus DSM 10642.</title>
        <authorList>
            <consortium name="US DOE Joint Genome Institute"/>
            <person name="Lucas S."/>
            <person name="Copeland A."/>
            <person name="Lapidus A."/>
            <person name="Cheng J.-F."/>
            <person name="Bruce D."/>
            <person name="Goodwin L."/>
            <person name="Pitluck S."/>
            <person name="Saunders E."/>
            <person name="Brettin T."/>
            <person name="Detter J.C."/>
            <person name="Han C."/>
            <person name="Tapia R."/>
            <person name="Larimer F."/>
            <person name="Land M."/>
            <person name="Hauser L."/>
            <person name="Kyrpides N."/>
            <person name="Ivanova N."/>
            <person name="Holmes D."/>
            <person name="Lovley D."/>
            <person name="Kyrpides N."/>
            <person name="Anderson I.J."/>
            <person name="Woyke T."/>
        </authorList>
    </citation>
    <scope>NUCLEOTIDE SEQUENCE [LARGE SCALE GENOMIC DNA]</scope>
    <source>
        <strain evidence="3">DSM 10642 / AEDII12DO</strain>
    </source>
</reference>
<keyword evidence="1" id="KW-0812">Transmembrane</keyword>
<organism evidence="2 3">
    <name type="scientific">Ferroglobus placidus (strain DSM 10642 / AEDII12DO)</name>
    <dbReference type="NCBI Taxonomy" id="589924"/>
    <lineage>
        <taxon>Archaea</taxon>
        <taxon>Methanobacteriati</taxon>
        <taxon>Methanobacteriota</taxon>
        <taxon>Archaeoglobi</taxon>
        <taxon>Archaeoglobales</taxon>
        <taxon>Archaeoglobaceae</taxon>
        <taxon>Ferroglobus</taxon>
    </lineage>
</organism>
<dbReference type="EMBL" id="CP001899">
    <property type="protein sequence ID" value="ADC64235.1"/>
    <property type="molecule type" value="Genomic_DNA"/>
</dbReference>
<dbReference type="SUPFAM" id="SSF81442">
    <property type="entry name" value="Cytochrome c oxidase subunit I-like"/>
    <property type="match status" value="1"/>
</dbReference>
<keyword evidence="1" id="KW-1133">Transmembrane helix</keyword>
<reference evidence="2 3" key="2">
    <citation type="journal article" date="2011" name="Stand. Genomic Sci.">
        <title>Complete genome sequence of Ferroglobus placidus AEDII12DO.</title>
        <authorList>
            <person name="Anderson I."/>
            <person name="Risso C."/>
            <person name="Holmes D."/>
            <person name="Lucas S."/>
            <person name="Copeland A."/>
            <person name="Lapidus A."/>
            <person name="Cheng J.F."/>
            <person name="Bruce D."/>
            <person name="Goodwin L."/>
            <person name="Pitluck S."/>
            <person name="Saunders E."/>
            <person name="Brettin T."/>
            <person name="Detter J.C."/>
            <person name="Han C."/>
            <person name="Tapia R."/>
            <person name="Larimer F."/>
            <person name="Land M."/>
            <person name="Hauser L."/>
            <person name="Woyke T."/>
            <person name="Lovley D."/>
            <person name="Kyrpides N."/>
            <person name="Ivanova N."/>
        </authorList>
    </citation>
    <scope>NUCLEOTIDE SEQUENCE [LARGE SCALE GENOMIC DNA]</scope>
    <source>
        <strain evidence="3">DSM 10642 / AEDII12DO</strain>
    </source>
</reference>
<dbReference type="InterPro" id="IPR036927">
    <property type="entry name" value="Cyt_c_oxase-like_su1_sf"/>
</dbReference>
<evidence type="ECO:0000256" key="1">
    <source>
        <dbReference type="SAM" id="Phobius"/>
    </source>
</evidence>
<dbReference type="PaxDb" id="589924-Ferp_0043"/>
<feature type="transmembrane region" description="Helical" evidence="1">
    <location>
        <begin position="7"/>
        <end position="31"/>
    </location>
</feature>
<feature type="transmembrane region" description="Helical" evidence="1">
    <location>
        <begin position="218"/>
        <end position="241"/>
    </location>
</feature>
<name>D3S0Z9_FERPA</name>
<keyword evidence="1" id="KW-0472">Membrane</keyword>
<evidence type="ECO:0000313" key="3">
    <source>
        <dbReference type="Proteomes" id="UP000002613"/>
    </source>
</evidence>
<feature type="transmembrane region" description="Helical" evidence="1">
    <location>
        <begin position="128"/>
        <end position="152"/>
    </location>
</feature>
<dbReference type="OrthoDB" id="145655at2157"/>
<dbReference type="Gene3D" id="1.20.210.10">
    <property type="entry name" value="Cytochrome c oxidase-like, subunit I domain"/>
    <property type="match status" value="2"/>
</dbReference>
<protein>
    <submittedName>
        <fullName evidence="2">Uncharacterized protein</fullName>
    </submittedName>
</protein>
<feature type="transmembrane region" description="Helical" evidence="1">
    <location>
        <begin position="334"/>
        <end position="351"/>
    </location>
</feature>
<dbReference type="Proteomes" id="UP000002613">
    <property type="component" value="Chromosome"/>
</dbReference>
<dbReference type="RefSeq" id="WP_012964584.1">
    <property type="nucleotide sequence ID" value="NC_013849.1"/>
</dbReference>
<feature type="transmembrane region" description="Helical" evidence="1">
    <location>
        <begin position="357"/>
        <end position="376"/>
    </location>
</feature>
<evidence type="ECO:0000313" key="2">
    <source>
        <dbReference type="EMBL" id="ADC64235.1"/>
    </source>
</evidence>
<dbReference type="AlphaFoldDB" id="D3S0Z9"/>
<feature type="transmembrane region" description="Helical" evidence="1">
    <location>
        <begin position="286"/>
        <end position="305"/>
    </location>
</feature>
<dbReference type="HOGENOM" id="CLU_034656_1_0_2"/>
<accession>D3S0Z9</accession>
<feature type="transmembrane region" description="Helical" evidence="1">
    <location>
        <begin position="253"/>
        <end position="274"/>
    </location>
</feature>
<gene>
    <name evidence="2" type="ordered locus">Ferp_0043</name>
</gene>
<feature type="transmembrane region" description="Helical" evidence="1">
    <location>
        <begin position="72"/>
        <end position="92"/>
    </location>
</feature>
<sequence length="379" mass="41538">MNLALKFLYSALVYLVVAAFLGILNLFGFYFKPVHSHLMLAGFVSLTIVGAMYQIVPTILGTELRGKALAEGSFYLLNLGTVLLALSMRGIVDLSISAAIYTIGAILFAIVIFLTISSARLSPSVAVWFFAVAIIYYLAGITYALLAFLGVFTFNIRVHAHILAAGWIGLTTFGGLYELFPMLSLRKLKSQKLAWVTFVISNVALIGMIYSFTYSEKALLFFGSLFVLSFYLLALNLLLTLASKPESEAELDISVKFFVVALIFGLAGITLAPLNLFFDLTFQHSHLLLAGWIALTIVGAEYHIIPMITWMEKYADKLGVEDVPMIADLFNIKIGKFALYVSPLGVILLVIPQTSIAGGVLFTFAILAFVADMFAVRIR</sequence>
<feature type="transmembrane region" description="Helical" evidence="1">
    <location>
        <begin position="192"/>
        <end position="212"/>
    </location>
</feature>
<dbReference type="STRING" id="589924.Ferp_0043"/>
<feature type="transmembrane region" description="Helical" evidence="1">
    <location>
        <begin position="98"/>
        <end position="116"/>
    </location>
</feature>
<feature type="transmembrane region" description="Helical" evidence="1">
    <location>
        <begin position="158"/>
        <end position="180"/>
    </location>
</feature>
<dbReference type="GeneID" id="8777535"/>